<dbReference type="GO" id="GO:0003677">
    <property type="term" value="F:DNA binding"/>
    <property type="evidence" value="ECO:0007669"/>
    <property type="project" value="UniProtKB-KW"/>
</dbReference>
<dbReference type="AlphaFoldDB" id="A0A9P5UVE4"/>
<feature type="domain" description="HTH CENPB-type" evidence="3">
    <location>
        <begin position="12"/>
        <end position="56"/>
    </location>
</feature>
<dbReference type="InterPro" id="IPR006600">
    <property type="entry name" value="HTH_CenpB_DNA-bd_dom"/>
</dbReference>
<dbReference type="EMBL" id="JAAAUQ010002852">
    <property type="protein sequence ID" value="KAF9120365.1"/>
    <property type="molecule type" value="Genomic_DNA"/>
</dbReference>
<organism evidence="4 5">
    <name type="scientific">Linnemannia schmuckeri</name>
    <dbReference type="NCBI Taxonomy" id="64567"/>
    <lineage>
        <taxon>Eukaryota</taxon>
        <taxon>Fungi</taxon>
        <taxon>Fungi incertae sedis</taxon>
        <taxon>Mucoromycota</taxon>
        <taxon>Mortierellomycotina</taxon>
        <taxon>Mortierellomycetes</taxon>
        <taxon>Mortierellales</taxon>
        <taxon>Mortierellaceae</taxon>
        <taxon>Linnemannia</taxon>
    </lineage>
</organism>
<accession>A0A9P5UVE4</accession>
<proteinExistence type="predicted"/>
<reference evidence="4" key="1">
    <citation type="journal article" date="2020" name="Fungal Divers.">
        <title>Resolving the Mortierellaceae phylogeny through synthesis of multi-gene phylogenetics and phylogenomics.</title>
        <authorList>
            <person name="Vandepol N."/>
            <person name="Liber J."/>
            <person name="Desiro A."/>
            <person name="Na H."/>
            <person name="Kennedy M."/>
            <person name="Barry K."/>
            <person name="Grigoriev I.V."/>
            <person name="Miller A.N."/>
            <person name="O'Donnell K."/>
            <person name="Stajich J.E."/>
            <person name="Bonito G."/>
        </authorList>
    </citation>
    <scope>NUCLEOTIDE SEQUENCE</scope>
    <source>
        <strain evidence="4">NRRL 6426</strain>
    </source>
</reference>
<feature type="compositionally biased region" description="Low complexity" evidence="2">
    <location>
        <begin position="143"/>
        <end position="156"/>
    </location>
</feature>
<feature type="compositionally biased region" description="Low complexity" evidence="2">
    <location>
        <begin position="197"/>
        <end position="211"/>
    </location>
</feature>
<name>A0A9P5UVE4_9FUNG</name>
<feature type="compositionally biased region" description="Acidic residues" evidence="2">
    <location>
        <begin position="173"/>
        <end position="182"/>
    </location>
</feature>
<comment type="caution">
    <text evidence="4">The sequence shown here is derived from an EMBL/GenBank/DDBJ whole genome shotgun (WGS) entry which is preliminary data.</text>
</comment>
<sequence>MVQFLKSSAAVDEHGRRLNDAELQSHALRLARGIPSASRMRCSFGWLRHFKRRLGVQWAADRLGRHRWIVEMDPFGSSSPSSETALPSSPLACTLSSSTSVSATTTAQTSADVSQPHVGPSSASSALNRSRRQGKVAKHGHGNNNSIQSSSPSSQSHATPDHLFNNNGASSNEDNDDDDEEEYHSSHELLGKEHDFTSPIPSTTTINNTIPFLASAKHTRSTST</sequence>
<feature type="region of interest" description="Disordered" evidence="2">
    <location>
        <begin position="106"/>
        <end position="224"/>
    </location>
</feature>
<gene>
    <name evidence="4" type="ORF">BG015_006091</name>
</gene>
<dbReference type="Proteomes" id="UP000748756">
    <property type="component" value="Unassembled WGS sequence"/>
</dbReference>
<evidence type="ECO:0000313" key="4">
    <source>
        <dbReference type="EMBL" id="KAF9120365.1"/>
    </source>
</evidence>
<evidence type="ECO:0000313" key="5">
    <source>
        <dbReference type="Proteomes" id="UP000748756"/>
    </source>
</evidence>
<feature type="compositionally biased region" description="Basic residues" evidence="2">
    <location>
        <begin position="129"/>
        <end position="141"/>
    </location>
</feature>
<feature type="non-terminal residue" evidence="4">
    <location>
        <position position="224"/>
    </location>
</feature>
<keyword evidence="5" id="KW-1185">Reference proteome</keyword>
<dbReference type="Pfam" id="PF03221">
    <property type="entry name" value="HTH_Tnp_Tc5"/>
    <property type="match status" value="1"/>
</dbReference>
<feature type="compositionally biased region" description="Basic and acidic residues" evidence="2">
    <location>
        <begin position="183"/>
        <end position="196"/>
    </location>
</feature>
<evidence type="ECO:0000256" key="2">
    <source>
        <dbReference type="SAM" id="MobiDB-lite"/>
    </source>
</evidence>
<evidence type="ECO:0000259" key="3">
    <source>
        <dbReference type="Pfam" id="PF03221"/>
    </source>
</evidence>
<evidence type="ECO:0000256" key="1">
    <source>
        <dbReference type="ARBA" id="ARBA00023125"/>
    </source>
</evidence>
<protein>
    <recommendedName>
        <fullName evidence="3">HTH CENPB-type domain-containing protein</fullName>
    </recommendedName>
</protein>
<keyword evidence="1" id="KW-0238">DNA-binding</keyword>